<comment type="caution">
    <text evidence="1">The sequence shown here is derived from an EMBL/GenBank/DDBJ whole genome shotgun (WGS) entry which is preliminary data.</text>
</comment>
<keyword evidence="2" id="KW-1185">Reference proteome</keyword>
<evidence type="ECO:0000313" key="1">
    <source>
        <dbReference type="EMBL" id="KAH0811142.1"/>
    </source>
</evidence>
<organism evidence="1 2">
    <name type="scientific">Tenebrio molitor</name>
    <name type="common">Yellow mealworm beetle</name>
    <dbReference type="NCBI Taxonomy" id="7067"/>
    <lineage>
        <taxon>Eukaryota</taxon>
        <taxon>Metazoa</taxon>
        <taxon>Ecdysozoa</taxon>
        <taxon>Arthropoda</taxon>
        <taxon>Hexapoda</taxon>
        <taxon>Insecta</taxon>
        <taxon>Pterygota</taxon>
        <taxon>Neoptera</taxon>
        <taxon>Endopterygota</taxon>
        <taxon>Coleoptera</taxon>
        <taxon>Polyphaga</taxon>
        <taxon>Cucujiformia</taxon>
        <taxon>Tenebrionidae</taxon>
        <taxon>Tenebrio</taxon>
    </lineage>
</organism>
<gene>
    <name evidence="1" type="ORF">GEV33_011650</name>
</gene>
<sequence length="690" mass="79561">MLRNSSDSSGKIALFASPLGGHQDAHQETVTRKNAVEGACPFDFLSNVWRISGGTVDEGSIAGDYRLIYERHPSTGTGNGPTQALTRRTFRPILAGQLIHTHGDVHHRHPGWRRRRVQNLLEHNVNCKISALAMGEFRVWEPLFHDERKVTASGLPEDLEVNIFQKVDGVVTQVANQLRPVQTGKKGKRRSSRNLIFKRCLHEKIEAIESGRNGGVVVPFPLVLRNHSRREGRSSERKRLDSDLEVSAKETVSFDGFGARESTAPRQHPTRLGEHPKESDWIQFWRFRWTKESRLMGLERENFRRHVFTSRQHATHLGEHPKQSDWIQFWRFPWTKVWRFRRRKQLVRFNGFGARESTATHVGPSPTCHQFREGSKRKRLDSVLEVSMDERPSIACYPFREAFRTKAIGFREVSKSNRLSLALAVSVDERIKIDGFGARESPLTHVHLSPTCYPFRGASKRERLDLVLAISTDKRVLMSLELGSVPYESDRIQVWQFERRSRDLGLEQENHRRHIFTSRQHATRLGEHPKESDWIQFWRKSPYMFYPRWNPSVSALAVSVDERVRFDEFGAGDSLLPHVHLSITCHPFREESKRKRLDLVLVLSVNKRVRFDEEAFHTKAIGFRFGGSSGGREIWVWRIADTAPCHYDDSLVAGSAERRLMSRCRSGRCVEFWKKRSDPVQISAPAKADN</sequence>
<reference evidence="1" key="2">
    <citation type="submission" date="2021-08" db="EMBL/GenBank/DDBJ databases">
        <authorList>
            <person name="Eriksson T."/>
        </authorList>
    </citation>
    <scope>NUCLEOTIDE SEQUENCE</scope>
    <source>
        <strain evidence="1">Stoneville</strain>
        <tissue evidence="1">Whole head</tissue>
    </source>
</reference>
<name>A0A8J6HBQ1_TENMO</name>
<accession>A0A8J6HBQ1</accession>
<dbReference type="EMBL" id="JABDTM020027011">
    <property type="protein sequence ID" value="KAH0811142.1"/>
    <property type="molecule type" value="Genomic_DNA"/>
</dbReference>
<proteinExistence type="predicted"/>
<dbReference type="Proteomes" id="UP000719412">
    <property type="component" value="Unassembled WGS sequence"/>
</dbReference>
<protein>
    <submittedName>
        <fullName evidence="1">Uncharacterized protein</fullName>
    </submittedName>
</protein>
<evidence type="ECO:0000313" key="2">
    <source>
        <dbReference type="Proteomes" id="UP000719412"/>
    </source>
</evidence>
<reference evidence="1" key="1">
    <citation type="journal article" date="2020" name="J Insects Food Feed">
        <title>The yellow mealworm (Tenebrio molitor) genome: a resource for the emerging insects as food and feed industry.</title>
        <authorList>
            <person name="Eriksson T."/>
            <person name="Andere A."/>
            <person name="Kelstrup H."/>
            <person name="Emery V."/>
            <person name="Picard C."/>
        </authorList>
    </citation>
    <scope>NUCLEOTIDE SEQUENCE</scope>
    <source>
        <strain evidence="1">Stoneville</strain>
        <tissue evidence="1">Whole head</tissue>
    </source>
</reference>
<dbReference type="AlphaFoldDB" id="A0A8J6HBQ1"/>